<feature type="region of interest" description="Disordered" evidence="1">
    <location>
        <begin position="1"/>
        <end position="30"/>
    </location>
</feature>
<keyword evidence="3" id="KW-1185">Reference proteome</keyword>
<evidence type="ECO:0000313" key="2">
    <source>
        <dbReference type="EMBL" id="KAF8467560.1"/>
    </source>
</evidence>
<evidence type="ECO:0000313" key="3">
    <source>
        <dbReference type="Proteomes" id="UP000759537"/>
    </source>
</evidence>
<sequence>MSTLSLPRYSADTRPTPMYSAEPPPFEPQHLRAETPSFVASAATARPPGGQFVKESKGGNLRLRLYRQTDNATVPVFGIRGPVEGTLQLSKPKGLVFVAVRVEGLLKVKEVAGGGTTTTVLCNETLTLWRKDSDLQPCPFSFPFSIPLPTTFSDEHGSWALPPTYEAHLSGLPGFTANVDYSVTAITSKSKSIMLGIGVTTVSTPFIYYPRSAPARGIPPRLEPKNTSPGLYATPEWRVSESSIASRLPGTSRGILCKFYTPASHVLCMRRAIPYHISFTGPTLALTTLITYMPSRTGAAAVRACSRIQLIRQTTVDVKNEYAPVGATSEMWRTRSIGEGSLCRSGDGTDWLSFTGEINVDSEVTIGGFRAAGLWVKDCIVFSITPPDSHKGPIGDMRCVIPIRLVTDPAWGPGHVPSNELVPRASPTTSEARGTSIDGAEGYDNCSSQMTFESVG</sequence>
<dbReference type="OrthoDB" id="3242181at2759"/>
<name>A0A9P5MQN2_9AGAM</name>
<proteinExistence type="predicted"/>
<dbReference type="Proteomes" id="UP000759537">
    <property type="component" value="Unassembled WGS sequence"/>
</dbReference>
<evidence type="ECO:0000256" key="1">
    <source>
        <dbReference type="SAM" id="MobiDB-lite"/>
    </source>
</evidence>
<protein>
    <submittedName>
        <fullName evidence="2">Uncharacterized protein</fullName>
    </submittedName>
</protein>
<reference evidence="2" key="1">
    <citation type="submission" date="2019-10" db="EMBL/GenBank/DDBJ databases">
        <authorList>
            <consortium name="DOE Joint Genome Institute"/>
            <person name="Kuo A."/>
            <person name="Miyauchi S."/>
            <person name="Kiss E."/>
            <person name="Drula E."/>
            <person name="Kohler A."/>
            <person name="Sanchez-Garcia M."/>
            <person name="Andreopoulos B."/>
            <person name="Barry K.W."/>
            <person name="Bonito G."/>
            <person name="Buee M."/>
            <person name="Carver A."/>
            <person name="Chen C."/>
            <person name="Cichocki N."/>
            <person name="Clum A."/>
            <person name="Culley D."/>
            <person name="Crous P.W."/>
            <person name="Fauchery L."/>
            <person name="Girlanda M."/>
            <person name="Hayes R."/>
            <person name="Keri Z."/>
            <person name="LaButti K."/>
            <person name="Lipzen A."/>
            <person name="Lombard V."/>
            <person name="Magnuson J."/>
            <person name="Maillard F."/>
            <person name="Morin E."/>
            <person name="Murat C."/>
            <person name="Nolan M."/>
            <person name="Ohm R."/>
            <person name="Pangilinan J."/>
            <person name="Pereira M."/>
            <person name="Perotto S."/>
            <person name="Peter M."/>
            <person name="Riley R."/>
            <person name="Sitrit Y."/>
            <person name="Stielow B."/>
            <person name="Szollosi G."/>
            <person name="Zifcakova L."/>
            <person name="Stursova M."/>
            <person name="Spatafora J.W."/>
            <person name="Tedersoo L."/>
            <person name="Vaario L.-M."/>
            <person name="Yamada A."/>
            <person name="Yan M."/>
            <person name="Wang P."/>
            <person name="Xu J."/>
            <person name="Bruns T."/>
            <person name="Baldrian P."/>
            <person name="Vilgalys R."/>
            <person name="Henrissat B."/>
            <person name="Grigoriev I.V."/>
            <person name="Hibbett D."/>
            <person name="Nagy L.G."/>
            <person name="Martin F.M."/>
        </authorList>
    </citation>
    <scope>NUCLEOTIDE SEQUENCE</scope>
    <source>
        <strain evidence="2">Prilba</strain>
    </source>
</reference>
<gene>
    <name evidence="2" type="ORF">DFH94DRAFT_638842</name>
</gene>
<dbReference type="EMBL" id="WHVB01000035">
    <property type="protein sequence ID" value="KAF8467560.1"/>
    <property type="molecule type" value="Genomic_DNA"/>
</dbReference>
<organism evidence="2 3">
    <name type="scientific">Russula ochroleuca</name>
    <dbReference type="NCBI Taxonomy" id="152965"/>
    <lineage>
        <taxon>Eukaryota</taxon>
        <taxon>Fungi</taxon>
        <taxon>Dikarya</taxon>
        <taxon>Basidiomycota</taxon>
        <taxon>Agaricomycotina</taxon>
        <taxon>Agaricomycetes</taxon>
        <taxon>Russulales</taxon>
        <taxon>Russulaceae</taxon>
        <taxon>Russula</taxon>
    </lineage>
</organism>
<reference evidence="2" key="2">
    <citation type="journal article" date="2020" name="Nat. Commun.">
        <title>Large-scale genome sequencing of mycorrhizal fungi provides insights into the early evolution of symbiotic traits.</title>
        <authorList>
            <person name="Miyauchi S."/>
            <person name="Kiss E."/>
            <person name="Kuo A."/>
            <person name="Drula E."/>
            <person name="Kohler A."/>
            <person name="Sanchez-Garcia M."/>
            <person name="Morin E."/>
            <person name="Andreopoulos B."/>
            <person name="Barry K.W."/>
            <person name="Bonito G."/>
            <person name="Buee M."/>
            <person name="Carver A."/>
            <person name="Chen C."/>
            <person name="Cichocki N."/>
            <person name="Clum A."/>
            <person name="Culley D."/>
            <person name="Crous P.W."/>
            <person name="Fauchery L."/>
            <person name="Girlanda M."/>
            <person name="Hayes R.D."/>
            <person name="Keri Z."/>
            <person name="LaButti K."/>
            <person name="Lipzen A."/>
            <person name="Lombard V."/>
            <person name="Magnuson J."/>
            <person name="Maillard F."/>
            <person name="Murat C."/>
            <person name="Nolan M."/>
            <person name="Ohm R.A."/>
            <person name="Pangilinan J."/>
            <person name="Pereira M.F."/>
            <person name="Perotto S."/>
            <person name="Peter M."/>
            <person name="Pfister S."/>
            <person name="Riley R."/>
            <person name="Sitrit Y."/>
            <person name="Stielow J.B."/>
            <person name="Szollosi G."/>
            <person name="Zifcakova L."/>
            <person name="Stursova M."/>
            <person name="Spatafora J.W."/>
            <person name="Tedersoo L."/>
            <person name="Vaario L.M."/>
            <person name="Yamada A."/>
            <person name="Yan M."/>
            <person name="Wang P."/>
            <person name="Xu J."/>
            <person name="Bruns T."/>
            <person name="Baldrian P."/>
            <person name="Vilgalys R."/>
            <person name="Dunand C."/>
            <person name="Henrissat B."/>
            <person name="Grigoriev I.V."/>
            <person name="Hibbett D."/>
            <person name="Nagy L.G."/>
            <person name="Martin F.M."/>
        </authorList>
    </citation>
    <scope>NUCLEOTIDE SEQUENCE</scope>
    <source>
        <strain evidence="2">Prilba</strain>
    </source>
</reference>
<dbReference type="AlphaFoldDB" id="A0A9P5MQN2"/>
<comment type="caution">
    <text evidence="2">The sequence shown here is derived from an EMBL/GenBank/DDBJ whole genome shotgun (WGS) entry which is preliminary data.</text>
</comment>
<feature type="region of interest" description="Disordered" evidence="1">
    <location>
        <begin position="417"/>
        <end position="443"/>
    </location>
</feature>
<accession>A0A9P5MQN2</accession>